<sequence length="114" mass="12531">MHNPAYANYISGEPGRKGAVTLPEPPAGPDQRSWLLSRPIFRGSCLIITRLQINIPLVVAITRFPAASALFKGNPAQDLRGTGEFRRRTRSNCRVKGSPRGWGWQRDAGAGYDV</sequence>
<gene>
    <name evidence="1" type="ORF">E2C01_000547</name>
</gene>
<organism evidence="1 2">
    <name type="scientific">Portunus trituberculatus</name>
    <name type="common">Swimming crab</name>
    <name type="synonym">Neptunus trituberculatus</name>
    <dbReference type="NCBI Taxonomy" id="210409"/>
    <lineage>
        <taxon>Eukaryota</taxon>
        <taxon>Metazoa</taxon>
        <taxon>Ecdysozoa</taxon>
        <taxon>Arthropoda</taxon>
        <taxon>Crustacea</taxon>
        <taxon>Multicrustacea</taxon>
        <taxon>Malacostraca</taxon>
        <taxon>Eumalacostraca</taxon>
        <taxon>Eucarida</taxon>
        <taxon>Decapoda</taxon>
        <taxon>Pleocyemata</taxon>
        <taxon>Brachyura</taxon>
        <taxon>Eubrachyura</taxon>
        <taxon>Portunoidea</taxon>
        <taxon>Portunidae</taxon>
        <taxon>Portuninae</taxon>
        <taxon>Portunus</taxon>
    </lineage>
</organism>
<accession>A0A5B7CFI1</accession>
<protein>
    <submittedName>
        <fullName evidence="1">Uncharacterized protein</fullName>
    </submittedName>
</protein>
<reference evidence="1 2" key="1">
    <citation type="submission" date="2019-05" db="EMBL/GenBank/DDBJ databases">
        <title>Another draft genome of Portunus trituberculatus and its Hox gene families provides insights of decapod evolution.</title>
        <authorList>
            <person name="Jeong J.-H."/>
            <person name="Song I."/>
            <person name="Kim S."/>
            <person name="Choi T."/>
            <person name="Kim D."/>
            <person name="Ryu S."/>
            <person name="Kim W."/>
        </authorList>
    </citation>
    <scope>NUCLEOTIDE SEQUENCE [LARGE SCALE GENOMIC DNA]</scope>
    <source>
        <tissue evidence="1">Muscle</tissue>
    </source>
</reference>
<evidence type="ECO:0000313" key="1">
    <source>
        <dbReference type="EMBL" id="MPC07978.1"/>
    </source>
</evidence>
<comment type="caution">
    <text evidence="1">The sequence shown here is derived from an EMBL/GenBank/DDBJ whole genome shotgun (WGS) entry which is preliminary data.</text>
</comment>
<proteinExistence type="predicted"/>
<dbReference type="AlphaFoldDB" id="A0A5B7CFI1"/>
<name>A0A5B7CFI1_PORTR</name>
<evidence type="ECO:0000313" key="2">
    <source>
        <dbReference type="Proteomes" id="UP000324222"/>
    </source>
</evidence>
<dbReference type="EMBL" id="VSRR010000013">
    <property type="protein sequence ID" value="MPC07978.1"/>
    <property type="molecule type" value="Genomic_DNA"/>
</dbReference>
<dbReference type="Proteomes" id="UP000324222">
    <property type="component" value="Unassembled WGS sequence"/>
</dbReference>
<keyword evidence="2" id="KW-1185">Reference proteome</keyword>